<protein>
    <submittedName>
        <fullName evidence="1">Cpf1/RNA Complex FUNCTION-RNA complex.49A</fullName>
    </submittedName>
</protein>
<dbReference type="EMBL" id="BK015823">
    <property type="protein sequence ID" value="DAE26876.1"/>
    <property type="molecule type" value="Genomic_DNA"/>
</dbReference>
<organism evidence="1">
    <name type="scientific">virus sp. ctCsQ3</name>
    <dbReference type="NCBI Taxonomy" id="2826794"/>
    <lineage>
        <taxon>Viruses</taxon>
    </lineage>
</organism>
<sequence length="159" mass="18419">MTKEIREGKEIYAQRKNYENAELAVLNGATEEQAQAIVRLCGDRHYIHRNRSSVFHAESGDAETIGELLSNCSTGESINDYLSKAGLPRIEYTYSFDDDTSNDYLYELEGMTYEEAEEKTEEVMEQFDKDIIKYIQDFDDKYNTHFTPTLAGRMKGYEF</sequence>
<proteinExistence type="predicted"/>
<evidence type="ECO:0000313" key="1">
    <source>
        <dbReference type="EMBL" id="DAE26876.1"/>
    </source>
</evidence>
<name>A0A8S5R7A7_9VIRU</name>
<reference evidence="1" key="1">
    <citation type="journal article" date="2021" name="Proc. Natl. Acad. Sci. U.S.A.">
        <title>A Catalog of Tens of Thousands of Viruses from Human Metagenomes Reveals Hidden Associations with Chronic Diseases.</title>
        <authorList>
            <person name="Tisza M.J."/>
            <person name="Buck C.B."/>
        </authorList>
    </citation>
    <scope>NUCLEOTIDE SEQUENCE</scope>
    <source>
        <strain evidence="1">CtCsQ3</strain>
    </source>
</reference>
<accession>A0A8S5R7A7</accession>